<name>A0ACB9D2C0_CICIN</name>
<evidence type="ECO:0000313" key="1">
    <source>
        <dbReference type="EMBL" id="KAI3740739.1"/>
    </source>
</evidence>
<comment type="caution">
    <text evidence="1">The sequence shown here is derived from an EMBL/GenBank/DDBJ whole genome shotgun (WGS) entry which is preliminary data.</text>
</comment>
<reference evidence="1 2" key="2">
    <citation type="journal article" date="2022" name="Mol. Ecol. Resour.">
        <title>The genomes of chicory, endive, great burdock and yacon provide insights into Asteraceae paleo-polyploidization history and plant inulin production.</title>
        <authorList>
            <person name="Fan W."/>
            <person name="Wang S."/>
            <person name="Wang H."/>
            <person name="Wang A."/>
            <person name="Jiang F."/>
            <person name="Liu H."/>
            <person name="Zhao H."/>
            <person name="Xu D."/>
            <person name="Zhang Y."/>
        </authorList>
    </citation>
    <scope>NUCLEOTIDE SEQUENCE [LARGE SCALE GENOMIC DNA]</scope>
    <source>
        <strain evidence="2">cv. Punajuju</strain>
        <tissue evidence="1">Leaves</tissue>
    </source>
</reference>
<protein>
    <submittedName>
        <fullName evidence="1">Uncharacterized protein</fullName>
    </submittedName>
</protein>
<dbReference type="EMBL" id="CM042013">
    <property type="protein sequence ID" value="KAI3740739.1"/>
    <property type="molecule type" value="Genomic_DNA"/>
</dbReference>
<keyword evidence="2" id="KW-1185">Reference proteome</keyword>
<dbReference type="Proteomes" id="UP001055811">
    <property type="component" value="Linkage Group LG05"/>
</dbReference>
<accession>A0ACB9D2C0</accession>
<sequence length="159" mass="18327">MGRNIKFKRRRSEVSITGVSNSGSLEATLARFSAFLDINNVIKDEILWLTRYLIKYFKRYECYVKAADDFVKEANINEEQPPYGSLFENVKLWPVGKALTITTPNQQPLSIDQSSMSTSRIHFSPQQSGQDNVRAMHSREGTFLHKGTMHHPRRFLSKM</sequence>
<organism evidence="1 2">
    <name type="scientific">Cichorium intybus</name>
    <name type="common">Chicory</name>
    <dbReference type="NCBI Taxonomy" id="13427"/>
    <lineage>
        <taxon>Eukaryota</taxon>
        <taxon>Viridiplantae</taxon>
        <taxon>Streptophyta</taxon>
        <taxon>Embryophyta</taxon>
        <taxon>Tracheophyta</taxon>
        <taxon>Spermatophyta</taxon>
        <taxon>Magnoliopsida</taxon>
        <taxon>eudicotyledons</taxon>
        <taxon>Gunneridae</taxon>
        <taxon>Pentapetalae</taxon>
        <taxon>asterids</taxon>
        <taxon>campanulids</taxon>
        <taxon>Asterales</taxon>
        <taxon>Asteraceae</taxon>
        <taxon>Cichorioideae</taxon>
        <taxon>Cichorieae</taxon>
        <taxon>Cichoriinae</taxon>
        <taxon>Cichorium</taxon>
    </lineage>
</organism>
<evidence type="ECO:0000313" key="2">
    <source>
        <dbReference type="Proteomes" id="UP001055811"/>
    </source>
</evidence>
<gene>
    <name evidence="1" type="ORF">L2E82_31211</name>
</gene>
<reference evidence="2" key="1">
    <citation type="journal article" date="2022" name="Mol. Ecol. Resour.">
        <title>The genomes of chicory, endive, great burdock and yacon provide insights into Asteraceae palaeo-polyploidization history and plant inulin production.</title>
        <authorList>
            <person name="Fan W."/>
            <person name="Wang S."/>
            <person name="Wang H."/>
            <person name="Wang A."/>
            <person name="Jiang F."/>
            <person name="Liu H."/>
            <person name="Zhao H."/>
            <person name="Xu D."/>
            <person name="Zhang Y."/>
        </authorList>
    </citation>
    <scope>NUCLEOTIDE SEQUENCE [LARGE SCALE GENOMIC DNA]</scope>
    <source>
        <strain evidence="2">cv. Punajuju</strain>
    </source>
</reference>
<proteinExistence type="predicted"/>